<evidence type="ECO:0000256" key="3">
    <source>
        <dbReference type="SAM" id="MobiDB-lite"/>
    </source>
</evidence>
<dbReference type="OrthoDB" id="2082707at2"/>
<protein>
    <submittedName>
        <fullName evidence="5">DUF3494 domain-containing protein</fullName>
    </submittedName>
</protein>
<dbReference type="RefSeq" id="WP_118929120.1">
    <property type="nucleotide sequence ID" value="NZ_QXGH01000053.1"/>
</dbReference>
<dbReference type="InterPro" id="IPR044016">
    <property type="entry name" value="Big_13"/>
</dbReference>
<feature type="domain" description="Bacterial Ig-like" evidence="4">
    <location>
        <begin position="217"/>
        <end position="290"/>
    </location>
</feature>
<dbReference type="InterPro" id="IPR013783">
    <property type="entry name" value="Ig-like_fold"/>
</dbReference>
<dbReference type="GO" id="GO:0005975">
    <property type="term" value="P:carbohydrate metabolic process"/>
    <property type="evidence" value="ECO:0007669"/>
    <property type="project" value="UniProtKB-ARBA"/>
</dbReference>
<reference evidence="5 6" key="1">
    <citation type="submission" date="2018-09" db="EMBL/GenBank/DDBJ databases">
        <title>Genome sequencing of Nocardioides immobilis CCTCC AB 2017083 for comparison to Nocardioides silvaticus.</title>
        <authorList>
            <person name="Li C."/>
            <person name="Wang G."/>
        </authorList>
    </citation>
    <scope>NUCLEOTIDE SEQUENCE [LARGE SCALE GENOMIC DNA]</scope>
    <source>
        <strain evidence="5 6">CCTCC AB 2017083</strain>
    </source>
</reference>
<feature type="compositionally biased region" description="Polar residues" evidence="3">
    <location>
        <begin position="216"/>
        <end position="229"/>
    </location>
</feature>
<dbReference type="Gene3D" id="2.60.40.10">
    <property type="entry name" value="Immunoglobulins"/>
    <property type="match status" value="2"/>
</dbReference>
<feature type="region of interest" description="Disordered" evidence="3">
    <location>
        <begin position="210"/>
        <end position="232"/>
    </location>
</feature>
<accession>A0A417XSA7</accession>
<evidence type="ECO:0000256" key="2">
    <source>
        <dbReference type="ARBA" id="ARBA00022729"/>
    </source>
</evidence>
<evidence type="ECO:0000313" key="5">
    <source>
        <dbReference type="EMBL" id="RHW23233.1"/>
    </source>
</evidence>
<proteinExistence type="inferred from homology"/>
<organism evidence="5 6">
    <name type="scientific">Nocardioides immobilis</name>
    <dbReference type="NCBI Taxonomy" id="2049295"/>
    <lineage>
        <taxon>Bacteria</taxon>
        <taxon>Bacillati</taxon>
        <taxon>Actinomycetota</taxon>
        <taxon>Actinomycetes</taxon>
        <taxon>Propionibacteriales</taxon>
        <taxon>Nocardioidaceae</taxon>
        <taxon>Nocardioides</taxon>
    </lineage>
</organism>
<dbReference type="Pfam" id="PF19077">
    <property type="entry name" value="Big_13"/>
    <property type="match status" value="2"/>
</dbReference>
<comment type="similarity">
    <text evidence="1">Belongs to the ice-binding protein family.</text>
</comment>
<dbReference type="AlphaFoldDB" id="A0A417XSA7"/>
<evidence type="ECO:0000256" key="1">
    <source>
        <dbReference type="ARBA" id="ARBA00005445"/>
    </source>
</evidence>
<comment type="caution">
    <text evidence="5">The sequence shown here is derived from an EMBL/GenBank/DDBJ whole genome shotgun (WGS) entry which is preliminary data.</text>
</comment>
<keyword evidence="6" id="KW-1185">Reference proteome</keyword>
<dbReference type="InterPro" id="IPR021884">
    <property type="entry name" value="Ice-bd_prot"/>
</dbReference>
<evidence type="ECO:0000259" key="4">
    <source>
        <dbReference type="Pfam" id="PF19077"/>
    </source>
</evidence>
<evidence type="ECO:0000313" key="6">
    <source>
        <dbReference type="Proteomes" id="UP000283644"/>
    </source>
</evidence>
<sequence length="451" mass="44332">MDLGAAASYSVLAGTSVANTGSGTVLAGDLGLSPAGPITGFPPGTVNGTIHDKDAAAETAQSDRADAYADAAGQETTTTFAGDQAGVTFHPGVHTTSAAFANTGTMTLDADGDSNAVFIFQINAALSSAAGSKVVLTDGALANNVYWQVAGAISLGADADYVGTFLGAGAIAFGDGASLKGRALTPTSVAMTNTPFLVAKDDLTAPLVTIDGGPARSTNDTTPAISGTTDEPVGTVRVTVGGQTLTATVGAGGIWAVSSNALVSGTHAVVAAITDPSQNVGTARQELTVDQTAPVISINGRATRATNDTTPAISGTTDAAPGTPVTVTVDGQTLTTEAAGDTGAWTVTTDTLAETTHSAVASIEDGAGNKAIATQVLVVDLTVPVVTITGGASRSTDDTSPWTYGTTAEQAGTTVHLSIGGQHLTATVEAGGAWGVSAAALPGGPTTWWRA</sequence>
<name>A0A417XSA7_9ACTN</name>
<gene>
    <name evidence="5" type="ORF">D0Z08_30870</name>
</gene>
<dbReference type="Pfam" id="PF11999">
    <property type="entry name" value="Ice_binding"/>
    <property type="match status" value="1"/>
</dbReference>
<dbReference type="NCBIfam" id="NF033510">
    <property type="entry name" value="Ca_tandemer"/>
    <property type="match status" value="2"/>
</dbReference>
<dbReference type="EMBL" id="QXGH01000053">
    <property type="protein sequence ID" value="RHW23233.1"/>
    <property type="molecule type" value="Genomic_DNA"/>
</dbReference>
<dbReference type="Proteomes" id="UP000283644">
    <property type="component" value="Unassembled WGS sequence"/>
</dbReference>
<keyword evidence="2" id="KW-0732">Signal</keyword>
<feature type="domain" description="Bacterial Ig-like" evidence="4">
    <location>
        <begin position="304"/>
        <end position="380"/>
    </location>
</feature>